<dbReference type="PANTHER" id="PTHR37028:SF9">
    <property type="entry name" value="NUCLEAR PROTEIN MDM1"/>
    <property type="match status" value="1"/>
</dbReference>
<comment type="caution">
    <text evidence="3">The sequence shown here is derived from an EMBL/GenBank/DDBJ whole genome shotgun (WGS) entry which is preliminary data.</text>
</comment>
<dbReference type="PANTHER" id="PTHR37028">
    <property type="entry name" value="UNNAMED PRODUCT-RELATED"/>
    <property type="match status" value="1"/>
</dbReference>
<dbReference type="GeneID" id="92362551"/>
<evidence type="ECO:0000256" key="1">
    <source>
        <dbReference type="SAM" id="Coils"/>
    </source>
</evidence>
<dbReference type="SMR" id="A0A836GPX3"/>
<feature type="coiled-coil region" evidence="1">
    <location>
        <begin position="76"/>
        <end position="103"/>
    </location>
</feature>
<keyword evidence="1" id="KW-0175">Coiled coil</keyword>
<proteinExistence type="predicted"/>
<dbReference type="KEGG" id="loi:92362551"/>
<evidence type="ECO:0000313" key="4">
    <source>
        <dbReference type="Proteomes" id="UP000674143"/>
    </source>
</evidence>
<accession>A0A836GPX3</accession>
<evidence type="ECO:0000256" key="2">
    <source>
        <dbReference type="SAM" id="MobiDB-lite"/>
    </source>
</evidence>
<feature type="compositionally biased region" description="Basic and acidic residues" evidence="2">
    <location>
        <begin position="430"/>
        <end position="444"/>
    </location>
</feature>
<feature type="compositionally biased region" description="Polar residues" evidence="2">
    <location>
        <begin position="610"/>
        <end position="636"/>
    </location>
</feature>
<reference evidence="4" key="2">
    <citation type="journal article" date="2021" name="Sci. Data">
        <title>Chromosome-scale genome sequencing, assembly and annotation of six genomes from subfamily Leishmaniinae.</title>
        <authorList>
            <person name="Almutairi H."/>
            <person name="Urbaniak M.D."/>
            <person name="Bates M.D."/>
            <person name="Jariyapan N."/>
            <person name="Kwakye-Nuako G."/>
            <person name="Thomaz Soccol V."/>
            <person name="Al-Salem W.S."/>
            <person name="Dillon R.J."/>
            <person name="Bates P.A."/>
            <person name="Gatherer D."/>
        </authorList>
    </citation>
    <scope>NUCLEOTIDE SEQUENCE [LARGE SCALE GENOMIC DNA]</scope>
</reference>
<evidence type="ECO:0000313" key="3">
    <source>
        <dbReference type="EMBL" id="KAG5485997.1"/>
    </source>
</evidence>
<protein>
    <submittedName>
        <fullName evidence="3">Uncharacterized protein</fullName>
    </submittedName>
</protein>
<feature type="region of interest" description="Disordered" evidence="2">
    <location>
        <begin position="562"/>
        <end position="644"/>
    </location>
</feature>
<name>A0A836GPX3_9TRYP</name>
<feature type="region of interest" description="Disordered" evidence="2">
    <location>
        <begin position="430"/>
        <end position="462"/>
    </location>
</feature>
<dbReference type="EMBL" id="JAFHLR010000009">
    <property type="protein sequence ID" value="KAG5485997.1"/>
    <property type="molecule type" value="Genomic_DNA"/>
</dbReference>
<keyword evidence="4" id="KW-1185">Reference proteome</keyword>
<dbReference type="Proteomes" id="UP000674143">
    <property type="component" value="Unassembled WGS sequence"/>
</dbReference>
<dbReference type="RefSeq" id="XP_067065328.1">
    <property type="nucleotide sequence ID" value="XM_067208617.1"/>
</dbReference>
<sequence>MATARQQQGNQDVTEVVEYLRLAGRRYREHVELLRQEQAVRDAQHAPFKPNLSLYAERVGRTSLARQSSTIGARLHELHQRKLALLEKEAQEEAKRRATAEAKDCSFSPTVTARAARSRRSGGDVTASLIGWGEQRRARRARAQAEATRNELRAVSATPRITAYANEKARAERGSVSVEVSLTAEAEARRQRRHAAFEQAYPASSSSGVSTSARRFSPSISAYASRIEFEKDVVSRLYEQHNGRSDAAARHRLYDEEVELHCTFQPKLSAKSAEMSRQYYKEEKEAGMGPYERLFRNTHHTSKYRKSAQPNVVTGKPEINDASRRIVEERRRQSALDGQLEALINSPGSRLYPGTTSAAAVHAKKACKKKVVTARDADEEAALTFTPQVSPASDALWRQRVSALRASGVARNTEEARRLLWRKAEKRREEEALKLQDQRRRQEAAECTFRPRAGRPPQRSSGYMAMPIEARTAMWAQQRDRHLAELRTELNETTAEECSFQPHIDPVFPLPRGDAKPAWGVEAFLERQAEARRQREEAEQWWRPQYARALVANTSCASRCRSPYNRGVSQPLPQRTASASRWSTATGTTSEAEGDGGEEEVFEQHWARTPASTSITASSFSRVSQQDAPSAGSSPPSMVPEPSNVASLYRTDMPHRRPYQWRSATVAGAPVIAAGERGHRAPAFPSWCKPLRYRPVSATATAPRAWSSAL</sequence>
<reference evidence="4" key="1">
    <citation type="journal article" date="2021" name="Microbiol. Resour. Announc.">
        <title>LGAAP: Leishmaniinae Genome Assembly and Annotation Pipeline.</title>
        <authorList>
            <person name="Almutairi H."/>
            <person name="Urbaniak M.D."/>
            <person name="Bates M.D."/>
            <person name="Jariyapan N."/>
            <person name="Kwakye-Nuako G."/>
            <person name="Thomaz-Soccol V."/>
            <person name="Al-Salem W.S."/>
            <person name="Dillon R.J."/>
            <person name="Bates P.A."/>
            <person name="Gatherer D."/>
        </authorList>
    </citation>
    <scope>NUCLEOTIDE SEQUENCE [LARGE SCALE GENOMIC DNA]</scope>
</reference>
<gene>
    <name evidence="3" type="ORF">LSCM4_06703</name>
</gene>
<dbReference type="AlphaFoldDB" id="A0A836GPX3"/>
<feature type="compositionally biased region" description="Polar residues" evidence="2">
    <location>
        <begin position="567"/>
        <end position="591"/>
    </location>
</feature>
<feature type="compositionally biased region" description="Acidic residues" evidence="2">
    <location>
        <begin position="592"/>
        <end position="601"/>
    </location>
</feature>
<organism evidence="3 4">
    <name type="scientific">Leishmania orientalis</name>
    <dbReference type="NCBI Taxonomy" id="2249476"/>
    <lineage>
        <taxon>Eukaryota</taxon>
        <taxon>Discoba</taxon>
        <taxon>Euglenozoa</taxon>
        <taxon>Kinetoplastea</taxon>
        <taxon>Metakinetoplastina</taxon>
        <taxon>Trypanosomatida</taxon>
        <taxon>Trypanosomatidae</taxon>
        <taxon>Leishmaniinae</taxon>
        <taxon>Leishmania</taxon>
    </lineage>
</organism>